<organism evidence="1">
    <name type="scientific">Triticum aestivum</name>
    <name type="common">Wheat</name>
    <dbReference type="NCBI Taxonomy" id="4565"/>
    <lineage>
        <taxon>Eukaryota</taxon>
        <taxon>Viridiplantae</taxon>
        <taxon>Streptophyta</taxon>
        <taxon>Embryophyta</taxon>
        <taxon>Tracheophyta</taxon>
        <taxon>Spermatophyta</taxon>
        <taxon>Magnoliopsida</taxon>
        <taxon>Liliopsida</taxon>
        <taxon>Poales</taxon>
        <taxon>Poaceae</taxon>
        <taxon>BOP clade</taxon>
        <taxon>Pooideae</taxon>
        <taxon>Triticodae</taxon>
        <taxon>Triticeae</taxon>
        <taxon>Triticinae</taxon>
        <taxon>Triticum</taxon>
    </lineage>
</organism>
<comment type="caution">
    <text evidence="1">The sequence shown here is derived from an EMBL/GenBank/DDBJ whole genome shotgun (WGS) entry which is preliminary data.</text>
</comment>
<proteinExistence type="predicted"/>
<protein>
    <submittedName>
        <fullName evidence="1">Uncharacterized protein</fullName>
    </submittedName>
</protein>
<reference evidence="1" key="2">
    <citation type="submission" date="2020-03" db="EMBL/GenBank/DDBJ databases">
        <title>The second near-complete assembly of the hexaploid bread wheat (Triticum aestivum) genome.</title>
        <authorList>
            <person name="Zimin A.V."/>
            <person name="Puiu D."/>
            <person name="Shumante A."/>
            <person name="Alonge M."/>
            <person name="Salzberg S.L."/>
        </authorList>
    </citation>
    <scope>NUCLEOTIDE SEQUENCE</scope>
    <source>
        <tissue evidence="1">Leaf</tissue>
    </source>
</reference>
<dbReference type="EMBL" id="CM022225">
    <property type="protein sequence ID" value="KAF7073540.1"/>
    <property type="molecule type" value="Genomic_DNA"/>
</dbReference>
<dbReference type="Proteomes" id="UP000815260">
    <property type="component" value="Chromosome 5D"/>
</dbReference>
<sequence>LPPGVHLRHRLLR</sequence>
<name>A0A9R1L0Y8_WHEAT</name>
<gene>
    <name evidence="1" type="ORF">CFC21_078508</name>
</gene>
<feature type="non-terminal residue" evidence="1">
    <location>
        <position position="1"/>
    </location>
</feature>
<reference evidence="1" key="1">
    <citation type="journal article" date="2017" name="Gigascience">
        <title>The first near-complete assembly of the hexaploid bread wheat genome, Triticum aestivum.</title>
        <authorList>
            <person name="Zimin A.V."/>
            <person name="Puiu D."/>
            <person name="Hall R."/>
            <person name="Kingan S."/>
            <person name="Clavijo B.J."/>
            <person name="Salzberg S.L."/>
        </authorList>
    </citation>
    <scope>NUCLEOTIDE SEQUENCE</scope>
    <source>
        <tissue evidence="1">Leaf</tissue>
    </source>
</reference>
<accession>A0A9R1L0Y8</accession>
<evidence type="ECO:0000313" key="1">
    <source>
        <dbReference type="EMBL" id="KAF7073540.1"/>
    </source>
</evidence>
<feature type="non-terminal residue" evidence="1">
    <location>
        <position position="13"/>
    </location>
</feature>